<protein>
    <submittedName>
        <fullName evidence="8">Lipopolysaccharide biosynthesis protein</fullName>
    </submittedName>
</protein>
<feature type="transmembrane region" description="Helical" evidence="7">
    <location>
        <begin position="153"/>
        <end position="173"/>
    </location>
</feature>
<dbReference type="CDD" id="cd13127">
    <property type="entry name" value="MATE_tuaB_like"/>
    <property type="match status" value="1"/>
</dbReference>
<feature type="transmembrane region" description="Helical" evidence="7">
    <location>
        <begin position="323"/>
        <end position="344"/>
    </location>
</feature>
<feature type="transmembrane region" description="Helical" evidence="7">
    <location>
        <begin position="82"/>
        <end position="105"/>
    </location>
</feature>
<accession>A0ABS8M2Y3</accession>
<keyword evidence="3" id="KW-1003">Cell membrane</keyword>
<evidence type="ECO:0000256" key="6">
    <source>
        <dbReference type="ARBA" id="ARBA00023136"/>
    </source>
</evidence>
<keyword evidence="9" id="KW-1185">Reference proteome</keyword>
<reference evidence="8" key="1">
    <citation type="submission" date="2021-11" db="EMBL/GenBank/DDBJ databases">
        <title>Description of novel Flavobacterium species.</title>
        <authorList>
            <person name="Saticioglu I.B."/>
            <person name="Ay H."/>
            <person name="Altun S."/>
            <person name="Duman M."/>
        </authorList>
    </citation>
    <scope>NUCLEOTIDE SEQUENCE</scope>
    <source>
        <strain evidence="8">F-126</strain>
    </source>
</reference>
<proteinExistence type="inferred from homology"/>
<feature type="transmembrane region" description="Helical" evidence="7">
    <location>
        <begin position="417"/>
        <end position="435"/>
    </location>
</feature>
<comment type="caution">
    <text evidence="8">The sequence shown here is derived from an EMBL/GenBank/DDBJ whole genome shotgun (WGS) entry which is preliminary data.</text>
</comment>
<keyword evidence="6 7" id="KW-0472">Membrane</keyword>
<evidence type="ECO:0000313" key="8">
    <source>
        <dbReference type="EMBL" id="MCC9019087.1"/>
    </source>
</evidence>
<name>A0ABS8M2Y3_9FLAO</name>
<comment type="subcellular location">
    <subcellularLocation>
        <location evidence="1">Cell membrane</location>
        <topology evidence="1">Multi-pass membrane protein</topology>
    </subcellularLocation>
</comment>
<dbReference type="RefSeq" id="WP_230000322.1">
    <property type="nucleotide sequence ID" value="NZ_JAJJMN010000001.1"/>
</dbReference>
<feature type="transmembrane region" description="Helical" evidence="7">
    <location>
        <begin position="356"/>
        <end position="376"/>
    </location>
</feature>
<evidence type="ECO:0000256" key="3">
    <source>
        <dbReference type="ARBA" id="ARBA00022475"/>
    </source>
</evidence>
<comment type="similarity">
    <text evidence="2">Belongs to the polysaccharide synthase family.</text>
</comment>
<evidence type="ECO:0000256" key="4">
    <source>
        <dbReference type="ARBA" id="ARBA00022692"/>
    </source>
</evidence>
<keyword evidence="5 7" id="KW-1133">Transmembrane helix</keyword>
<dbReference type="Proteomes" id="UP001430700">
    <property type="component" value="Unassembled WGS sequence"/>
</dbReference>
<evidence type="ECO:0000313" key="9">
    <source>
        <dbReference type="Proteomes" id="UP001430700"/>
    </source>
</evidence>
<dbReference type="InterPro" id="IPR050833">
    <property type="entry name" value="Poly_Biosynth_Transport"/>
</dbReference>
<sequence length="481" mass="53455">MHNTSLKSIATKGVFWSAIDKFAVQIGQFIVSVVLARILLPEDFGLIGMLAIFMALSQTFIESGLGVCLIQRQNRTEIDFSTVFVFNLWVSSFFYLVLFFSAPYISTFFNQPQLTDLVRVLGLSLFINAFAIVQKSKLTIAMDFKSIAKSNVLSVILGGLCGVLSAIKGYGVWSLVVQSLVWSLTTTVSLWFLSSWSPSLSFSKKSFRSLFGYGSKILISGLYAQLLNNVYNICLGRFYPTASLGYYTRAKSFADLSGGTIVSIIQQATFPVLTVVQHDKEKLVSIYSRMIRMSAFLIIPLMTLIALLAKPIVILLFTEKWIFLIPFLQWMVFSRVFLPMSVINMSLLNAIGRSDLYLKVDLSKLPLTVLAMIITIPLGLKAIIIGHVVTSAIAFVINAYLPGKLYGYGVIAQLKDMLPVFAATVGMAILVFAITSFVDNLIVQLFLGAILGTITYLFICWLLKLEEPKEAWKVLLKLKKN</sequence>
<dbReference type="PANTHER" id="PTHR30250">
    <property type="entry name" value="PST FAMILY PREDICTED COLANIC ACID TRANSPORTER"/>
    <property type="match status" value="1"/>
</dbReference>
<feature type="transmembrane region" description="Helical" evidence="7">
    <location>
        <begin position="295"/>
        <end position="317"/>
    </location>
</feature>
<dbReference type="EMBL" id="JAJJMN010000001">
    <property type="protein sequence ID" value="MCC9019087.1"/>
    <property type="molecule type" value="Genomic_DNA"/>
</dbReference>
<dbReference type="Pfam" id="PF13440">
    <property type="entry name" value="Polysacc_synt_3"/>
    <property type="match status" value="1"/>
</dbReference>
<organism evidence="8 9">
    <name type="scientific">Flavobacterium lipolyticum</name>
    <dbReference type="NCBI Taxonomy" id="2893754"/>
    <lineage>
        <taxon>Bacteria</taxon>
        <taxon>Pseudomonadati</taxon>
        <taxon>Bacteroidota</taxon>
        <taxon>Flavobacteriia</taxon>
        <taxon>Flavobacteriales</taxon>
        <taxon>Flavobacteriaceae</taxon>
        <taxon>Flavobacterium</taxon>
    </lineage>
</organism>
<evidence type="ECO:0000256" key="7">
    <source>
        <dbReference type="SAM" id="Phobius"/>
    </source>
</evidence>
<gene>
    <name evidence="8" type="ORF">LNQ34_15065</name>
</gene>
<evidence type="ECO:0000256" key="1">
    <source>
        <dbReference type="ARBA" id="ARBA00004651"/>
    </source>
</evidence>
<feature type="transmembrane region" description="Helical" evidence="7">
    <location>
        <begin position="117"/>
        <end position="133"/>
    </location>
</feature>
<feature type="transmembrane region" description="Helical" evidence="7">
    <location>
        <begin position="441"/>
        <end position="463"/>
    </location>
</feature>
<dbReference type="PANTHER" id="PTHR30250:SF10">
    <property type="entry name" value="LIPOPOLYSACCHARIDE BIOSYNTHESIS PROTEIN WZXC"/>
    <property type="match status" value="1"/>
</dbReference>
<keyword evidence="4 7" id="KW-0812">Transmembrane</keyword>
<feature type="transmembrane region" description="Helical" evidence="7">
    <location>
        <begin position="46"/>
        <end position="70"/>
    </location>
</feature>
<evidence type="ECO:0000256" key="2">
    <source>
        <dbReference type="ARBA" id="ARBA00007430"/>
    </source>
</evidence>
<feature type="transmembrane region" description="Helical" evidence="7">
    <location>
        <begin position="22"/>
        <end position="40"/>
    </location>
</feature>
<evidence type="ECO:0000256" key="5">
    <source>
        <dbReference type="ARBA" id="ARBA00022989"/>
    </source>
</evidence>